<dbReference type="STRING" id="1047168.A0A0F4GHD3"/>
<accession>A0A0F4GHD3</accession>
<dbReference type="EMBL" id="LAFY01000593">
    <property type="protein sequence ID" value="KJX96791.1"/>
    <property type="molecule type" value="Genomic_DNA"/>
</dbReference>
<evidence type="ECO:0000313" key="1">
    <source>
        <dbReference type="EMBL" id="KJX96791.1"/>
    </source>
</evidence>
<proteinExistence type="predicted"/>
<protein>
    <submittedName>
        <fullName evidence="1">Uncharacterized protein</fullName>
    </submittedName>
</protein>
<evidence type="ECO:0000313" key="2">
    <source>
        <dbReference type="Proteomes" id="UP000033647"/>
    </source>
</evidence>
<keyword evidence="2" id="KW-1185">Reference proteome</keyword>
<dbReference type="Proteomes" id="UP000033647">
    <property type="component" value="Unassembled WGS sequence"/>
</dbReference>
<comment type="caution">
    <text evidence="1">The sequence shown here is derived from an EMBL/GenBank/DDBJ whole genome shotgun (WGS) entry which is preliminary data.</text>
</comment>
<name>A0A0F4GHD3_9PEZI</name>
<sequence>MVRRRAKRAQRQHIELEMQRKRTALDLWRPDDWCELWPGENEEKELLGDLPSYWFELTPEEKKEAVVELWDLRVERDEMDRRAERMIRIDKEYDRWLRSFRREQEMEHQISEQDVAFEMEVFSNEPPGWFEITSAERKEQFPIRKFDFQFERLVLQQEQEVEWELFGDEPPGWFGMRPAEREELFVIKEVDWK</sequence>
<gene>
    <name evidence="1" type="ORF">TI39_contig601g00013</name>
</gene>
<organism evidence="1 2">
    <name type="scientific">Zymoseptoria brevis</name>
    <dbReference type="NCBI Taxonomy" id="1047168"/>
    <lineage>
        <taxon>Eukaryota</taxon>
        <taxon>Fungi</taxon>
        <taxon>Dikarya</taxon>
        <taxon>Ascomycota</taxon>
        <taxon>Pezizomycotina</taxon>
        <taxon>Dothideomycetes</taxon>
        <taxon>Dothideomycetidae</taxon>
        <taxon>Mycosphaerellales</taxon>
        <taxon>Mycosphaerellaceae</taxon>
        <taxon>Zymoseptoria</taxon>
    </lineage>
</organism>
<dbReference type="AlphaFoldDB" id="A0A0F4GHD3"/>
<reference evidence="1 2" key="1">
    <citation type="submission" date="2015-03" db="EMBL/GenBank/DDBJ databases">
        <title>RNA-seq based gene annotation and comparative genomics of four Zymoseptoria species reveal species-specific pathogenicity related genes and transposable element activity.</title>
        <authorList>
            <person name="Grandaubert J."/>
            <person name="Bhattacharyya A."/>
            <person name="Stukenbrock E.H."/>
        </authorList>
    </citation>
    <scope>NUCLEOTIDE SEQUENCE [LARGE SCALE GENOMIC DNA]</scope>
    <source>
        <strain evidence="1 2">Zb18110</strain>
    </source>
</reference>